<evidence type="ECO:0000313" key="2">
    <source>
        <dbReference type="Proteomes" id="UP000248857"/>
    </source>
</evidence>
<dbReference type="RefSeq" id="WP_110989270.1">
    <property type="nucleotide sequence ID" value="NZ_CAWNWM010000054.1"/>
</dbReference>
<protein>
    <submittedName>
        <fullName evidence="1">Uncharacterized protein</fullName>
    </submittedName>
</protein>
<sequence>MTWEKSCCSFCPFQSKQNAIARYKKLPKSGAFALWIGGLALALNPRMHLFSSGTAYDLCVEGGCHDAISLYEKRLRESEFAIYRVRRIYKANGTTKRTMVNARRSVETIGSGSRKDIEAQINRLEIATHSELETTGGWIRVYIHRREPKTYPAIEEFFVACPSAIEDKCQNISKFESDWREMTGAVQQLSLL</sequence>
<dbReference type="AlphaFoldDB" id="A0A2W1J696"/>
<dbReference type="Proteomes" id="UP000248857">
    <property type="component" value="Unassembled WGS sequence"/>
</dbReference>
<dbReference type="EMBL" id="PQWO01000054">
    <property type="protein sequence ID" value="PZD70173.1"/>
    <property type="molecule type" value="Genomic_DNA"/>
</dbReference>
<reference evidence="1 2" key="1">
    <citation type="journal article" date="2018" name="Sci. Rep.">
        <title>A novel species of the marine cyanobacterium Acaryochloris with a unique pigment content and lifestyle.</title>
        <authorList>
            <person name="Partensky F."/>
            <person name="Six C."/>
            <person name="Ratin M."/>
            <person name="Garczarek L."/>
            <person name="Vaulot D."/>
            <person name="Probert I."/>
            <person name="Calteau A."/>
            <person name="Gourvil P."/>
            <person name="Marie D."/>
            <person name="Grebert T."/>
            <person name="Bouchier C."/>
            <person name="Le Panse S."/>
            <person name="Gachenot M."/>
            <person name="Rodriguez F."/>
            <person name="Garrido J.L."/>
        </authorList>
    </citation>
    <scope>NUCLEOTIDE SEQUENCE [LARGE SCALE GENOMIC DNA]</scope>
    <source>
        <strain evidence="1 2">RCC1774</strain>
    </source>
</reference>
<proteinExistence type="predicted"/>
<dbReference type="OrthoDB" id="570662at2"/>
<evidence type="ECO:0000313" key="1">
    <source>
        <dbReference type="EMBL" id="PZD70173.1"/>
    </source>
</evidence>
<comment type="caution">
    <text evidence="1">The sequence shown here is derived from an EMBL/GenBank/DDBJ whole genome shotgun (WGS) entry which is preliminary data.</text>
</comment>
<accession>A0A2W1J696</accession>
<name>A0A2W1J696_9CYAN</name>
<organism evidence="1 2">
    <name type="scientific">Acaryochloris thomasi RCC1774</name>
    <dbReference type="NCBI Taxonomy" id="1764569"/>
    <lineage>
        <taxon>Bacteria</taxon>
        <taxon>Bacillati</taxon>
        <taxon>Cyanobacteriota</taxon>
        <taxon>Cyanophyceae</taxon>
        <taxon>Acaryochloridales</taxon>
        <taxon>Acaryochloridaceae</taxon>
        <taxon>Acaryochloris</taxon>
        <taxon>Acaryochloris thomasi</taxon>
    </lineage>
</organism>
<gene>
    <name evidence="1" type="ORF">C1752_17188</name>
</gene>
<keyword evidence="2" id="KW-1185">Reference proteome</keyword>